<organism evidence="6 7">
    <name type="scientific">Dillenia turbinata</name>
    <dbReference type="NCBI Taxonomy" id="194707"/>
    <lineage>
        <taxon>Eukaryota</taxon>
        <taxon>Viridiplantae</taxon>
        <taxon>Streptophyta</taxon>
        <taxon>Embryophyta</taxon>
        <taxon>Tracheophyta</taxon>
        <taxon>Spermatophyta</taxon>
        <taxon>Magnoliopsida</taxon>
        <taxon>eudicotyledons</taxon>
        <taxon>Gunneridae</taxon>
        <taxon>Pentapetalae</taxon>
        <taxon>Dilleniales</taxon>
        <taxon>Dilleniaceae</taxon>
        <taxon>Dillenia</taxon>
    </lineage>
</organism>
<comment type="similarity">
    <text evidence="2">Belongs to the Rho GDI family.</text>
</comment>
<feature type="transmembrane region" description="Helical" evidence="5">
    <location>
        <begin position="94"/>
        <end position="112"/>
    </location>
</feature>
<keyword evidence="5" id="KW-1133">Transmembrane helix</keyword>
<evidence type="ECO:0000256" key="2">
    <source>
        <dbReference type="ARBA" id="ARBA00009758"/>
    </source>
</evidence>
<evidence type="ECO:0000256" key="4">
    <source>
        <dbReference type="SAM" id="MobiDB-lite"/>
    </source>
</evidence>
<dbReference type="GO" id="GO:0005829">
    <property type="term" value="C:cytosol"/>
    <property type="evidence" value="ECO:0007669"/>
    <property type="project" value="TreeGrafter"/>
</dbReference>
<evidence type="ECO:0000313" key="6">
    <source>
        <dbReference type="EMBL" id="KAK6914378.1"/>
    </source>
</evidence>
<dbReference type="SUPFAM" id="SSF81296">
    <property type="entry name" value="E set domains"/>
    <property type="match status" value="1"/>
</dbReference>
<gene>
    <name evidence="6" type="ORF">RJ641_021699</name>
</gene>
<dbReference type="Pfam" id="PF02115">
    <property type="entry name" value="Rho_GDI"/>
    <property type="match status" value="1"/>
</dbReference>
<evidence type="ECO:0000313" key="7">
    <source>
        <dbReference type="Proteomes" id="UP001370490"/>
    </source>
</evidence>
<comment type="subcellular location">
    <subcellularLocation>
        <location evidence="1">Cytoplasm</location>
    </subcellularLocation>
</comment>
<keyword evidence="3" id="KW-0963">Cytoplasm</keyword>
<dbReference type="GO" id="GO:0007266">
    <property type="term" value="P:Rho protein signal transduction"/>
    <property type="evidence" value="ECO:0007669"/>
    <property type="project" value="InterPro"/>
</dbReference>
<reference evidence="6 7" key="1">
    <citation type="submission" date="2023-12" db="EMBL/GenBank/DDBJ databases">
        <title>A high-quality genome assembly for Dillenia turbinata (Dilleniales).</title>
        <authorList>
            <person name="Chanderbali A."/>
        </authorList>
    </citation>
    <scope>NUCLEOTIDE SEQUENCE [LARGE SCALE GENOMIC DNA]</scope>
    <source>
        <strain evidence="6">LSX21</strain>
        <tissue evidence="6">Leaf</tissue>
    </source>
</reference>
<keyword evidence="5" id="KW-0472">Membrane</keyword>
<dbReference type="EMBL" id="JBAMMX010000026">
    <property type="protein sequence ID" value="KAK6914378.1"/>
    <property type="molecule type" value="Genomic_DNA"/>
</dbReference>
<dbReference type="InterPro" id="IPR024792">
    <property type="entry name" value="RhoGDI_dom_sf"/>
</dbReference>
<evidence type="ECO:0000256" key="5">
    <source>
        <dbReference type="SAM" id="Phobius"/>
    </source>
</evidence>
<dbReference type="PANTHER" id="PTHR10980:SF61">
    <property type="entry name" value="OS01G0913600 PROTEIN"/>
    <property type="match status" value="1"/>
</dbReference>
<dbReference type="Proteomes" id="UP001370490">
    <property type="component" value="Unassembled WGS sequence"/>
</dbReference>
<name>A0AAN8UCL5_9MAGN</name>
<dbReference type="GO" id="GO:0016020">
    <property type="term" value="C:membrane"/>
    <property type="evidence" value="ECO:0007669"/>
    <property type="project" value="TreeGrafter"/>
</dbReference>
<evidence type="ECO:0000256" key="3">
    <source>
        <dbReference type="ARBA" id="ARBA00022490"/>
    </source>
</evidence>
<evidence type="ECO:0000256" key="1">
    <source>
        <dbReference type="ARBA" id="ARBA00004496"/>
    </source>
</evidence>
<dbReference type="GO" id="GO:0005094">
    <property type="term" value="F:Rho GDP-dissociation inhibitor activity"/>
    <property type="evidence" value="ECO:0007669"/>
    <property type="project" value="InterPro"/>
</dbReference>
<accession>A0AAN8UCL5</accession>
<dbReference type="InterPro" id="IPR000406">
    <property type="entry name" value="Rho_GDI"/>
</dbReference>
<protein>
    <submittedName>
        <fullName evidence="6">Rho protein GDP-dissociation inhibitor</fullName>
    </submittedName>
</protein>
<feature type="region of interest" description="Disordered" evidence="4">
    <location>
        <begin position="16"/>
        <end position="47"/>
    </location>
</feature>
<keyword evidence="5" id="KW-0812">Transmembrane</keyword>
<dbReference type="Gene3D" id="2.70.50.30">
    <property type="entry name" value="Coagulation Factor XIII, subunit A, domain 1"/>
    <property type="match status" value="1"/>
</dbReference>
<keyword evidence="7" id="KW-1185">Reference proteome</keyword>
<proteinExistence type="inferred from homology"/>
<dbReference type="AlphaFoldDB" id="A0AAN8UCL5"/>
<comment type="caution">
    <text evidence="6">The sequence shown here is derived from an EMBL/GenBank/DDBJ whole genome shotgun (WGS) entry which is preliminary data.</text>
</comment>
<dbReference type="PANTHER" id="PTHR10980">
    <property type="entry name" value="RHO GDP-DISSOCIATION INHIBITOR"/>
    <property type="match status" value="1"/>
</dbReference>
<sequence length="117" mass="13185">MSASVGDISALADFSLTPPVENENEQLLEGDEVKKNGGEEEEDKLECEREAPIGPLFSLKEQLEKDKDDESLQRWKQLLLGNVDFSAVGGKPHLSLSLYIYIYLYIYLSLYLKTNLS</sequence>
<dbReference type="InterPro" id="IPR014756">
    <property type="entry name" value="Ig_E-set"/>
</dbReference>